<feature type="signal peptide" evidence="1">
    <location>
        <begin position="1"/>
        <end position="20"/>
    </location>
</feature>
<organism evidence="2 3">
    <name type="scientific">Apiospora rasikravindrae</name>
    <dbReference type="NCBI Taxonomy" id="990691"/>
    <lineage>
        <taxon>Eukaryota</taxon>
        <taxon>Fungi</taxon>
        <taxon>Dikarya</taxon>
        <taxon>Ascomycota</taxon>
        <taxon>Pezizomycotina</taxon>
        <taxon>Sordariomycetes</taxon>
        <taxon>Xylariomycetidae</taxon>
        <taxon>Amphisphaeriales</taxon>
        <taxon>Apiosporaceae</taxon>
        <taxon>Apiospora</taxon>
    </lineage>
</organism>
<keyword evidence="1" id="KW-0732">Signal</keyword>
<dbReference type="Proteomes" id="UP001444661">
    <property type="component" value="Unassembled WGS sequence"/>
</dbReference>
<evidence type="ECO:0000256" key="1">
    <source>
        <dbReference type="SAM" id="SignalP"/>
    </source>
</evidence>
<accession>A0ABR1U100</accession>
<dbReference type="EMBL" id="JAQQWK010000002">
    <property type="protein sequence ID" value="KAK8051770.1"/>
    <property type="molecule type" value="Genomic_DNA"/>
</dbReference>
<proteinExistence type="predicted"/>
<feature type="chain" id="PRO_5045553971" evidence="1">
    <location>
        <begin position="21"/>
        <end position="87"/>
    </location>
</feature>
<keyword evidence="3" id="KW-1185">Reference proteome</keyword>
<comment type="caution">
    <text evidence="2">The sequence shown here is derived from an EMBL/GenBank/DDBJ whole genome shotgun (WGS) entry which is preliminary data.</text>
</comment>
<gene>
    <name evidence="2" type="ORF">PG993_003155</name>
</gene>
<protein>
    <submittedName>
        <fullName evidence="2">Uncharacterized protein</fullName>
    </submittedName>
</protein>
<reference evidence="2 3" key="1">
    <citation type="submission" date="2023-01" db="EMBL/GenBank/DDBJ databases">
        <title>Analysis of 21 Apiospora genomes using comparative genomics revels a genus with tremendous synthesis potential of carbohydrate active enzymes and secondary metabolites.</title>
        <authorList>
            <person name="Sorensen T."/>
        </authorList>
    </citation>
    <scope>NUCLEOTIDE SEQUENCE [LARGE SCALE GENOMIC DNA]</scope>
    <source>
        <strain evidence="2 3">CBS 33761</strain>
    </source>
</reference>
<evidence type="ECO:0000313" key="2">
    <source>
        <dbReference type="EMBL" id="KAK8051770.1"/>
    </source>
</evidence>
<evidence type="ECO:0000313" key="3">
    <source>
        <dbReference type="Proteomes" id="UP001444661"/>
    </source>
</evidence>
<name>A0ABR1U100_9PEZI</name>
<sequence>MQFTNLAFVLQVAAIAAAAAVPPQRRFERPPRHAYCIPGTFGCNSRRSEPVAKREPTVEVDVQQSTYCIPGTFGCHSRRTDIQAAQE</sequence>